<gene>
    <name evidence="2" type="ORF">Tci_059015</name>
</gene>
<accession>A0A6L2NN11</accession>
<keyword evidence="1" id="KW-0175">Coiled coil</keyword>
<sequence>MSDFDISLGMNWLTIHRAPVVFIPVVSSLRDVTLVGGGKLTNVKRQVAFLKSKVDGLEQKIDTLKNDLIDTKSQRDADLEDLSSCPLSPPVYKRMEFSTKSKSRPGILDTLVLPPQLPSLPPDFTSTISHHKRTTIVPQHHRISSPSYLTPSYLATAIETIEPLPPRPRIAKFEPQLAAVFAEKAF</sequence>
<protein>
    <submittedName>
        <fullName evidence="2">Uncharacterized protein</fullName>
    </submittedName>
</protein>
<comment type="caution">
    <text evidence="2">The sequence shown here is derived from an EMBL/GenBank/DDBJ whole genome shotgun (WGS) entry which is preliminary data.</text>
</comment>
<feature type="coiled-coil region" evidence="1">
    <location>
        <begin position="40"/>
        <end position="74"/>
    </location>
</feature>
<proteinExistence type="predicted"/>
<evidence type="ECO:0000256" key="1">
    <source>
        <dbReference type="SAM" id="Coils"/>
    </source>
</evidence>
<organism evidence="2">
    <name type="scientific">Tanacetum cinerariifolium</name>
    <name type="common">Dalmatian daisy</name>
    <name type="synonym">Chrysanthemum cinerariifolium</name>
    <dbReference type="NCBI Taxonomy" id="118510"/>
    <lineage>
        <taxon>Eukaryota</taxon>
        <taxon>Viridiplantae</taxon>
        <taxon>Streptophyta</taxon>
        <taxon>Embryophyta</taxon>
        <taxon>Tracheophyta</taxon>
        <taxon>Spermatophyta</taxon>
        <taxon>Magnoliopsida</taxon>
        <taxon>eudicotyledons</taxon>
        <taxon>Gunneridae</taxon>
        <taxon>Pentapetalae</taxon>
        <taxon>asterids</taxon>
        <taxon>campanulids</taxon>
        <taxon>Asterales</taxon>
        <taxon>Asteraceae</taxon>
        <taxon>Asteroideae</taxon>
        <taxon>Anthemideae</taxon>
        <taxon>Anthemidinae</taxon>
        <taxon>Tanacetum</taxon>
    </lineage>
</organism>
<dbReference type="AlphaFoldDB" id="A0A6L2NN11"/>
<dbReference type="EMBL" id="BKCJ010009453">
    <property type="protein sequence ID" value="GEU87037.1"/>
    <property type="molecule type" value="Genomic_DNA"/>
</dbReference>
<evidence type="ECO:0000313" key="2">
    <source>
        <dbReference type="EMBL" id="GEU87037.1"/>
    </source>
</evidence>
<reference evidence="2" key="1">
    <citation type="journal article" date="2019" name="Sci. Rep.">
        <title>Draft genome of Tanacetum cinerariifolium, the natural source of mosquito coil.</title>
        <authorList>
            <person name="Yamashiro T."/>
            <person name="Shiraishi A."/>
            <person name="Satake H."/>
            <person name="Nakayama K."/>
        </authorList>
    </citation>
    <scope>NUCLEOTIDE SEQUENCE</scope>
</reference>
<name>A0A6L2NN11_TANCI</name>